<comment type="caution">
    <text evidence="1">The sequence shown here is derived from an EMBL/GenBank/DDBJ whole genome shotgun (WGS) entry which is preliminary data.</text>
</comment>
<organism evidence="1 2">
    <name type="scientific">Pseudolycoriella hygida</name>
    <dbReference type="NCBI Taxonomy" id="35572"/>
    <lineage>
        <taxon>Eukaryota</taxon>
        <taxon>Metazoa</taxon>
        <taxon>Ecdysozoa</taxon>
        <taxon>Arthropoda</taxon>
        <taxon>Hexapoda</taxon>
        <taxon>Insecta</taxon>
        <taxon>Pterygota</taxon>
        <taxon>Neoptera</taxon>
        <taxon>Endopterygota</taxon>
        <taxon>Diptera</taxon>
        <taxon>Nematocera</taxon>
        <taxon>Sciaroidea</taxon>
        <taxon>Sciaridae</taxon>
        <taxon>Pseudolycoriella</taxon>
    </lineage>
</organism>
<dbReference type="EMBL" id="WJQU01000003">
    <property type="protein sequence ID" value="KAJ6637433.1"/>
    <property type="molecule type" value="Genomic_DNA"/>
</dbReference>
<name>A0A9Q0MT00_9DIPT</name>
<sequence>MYSHVQLYVRLNIERLMLMHYVESHKVAAPAPVHVSTDRKFQTSTMVGDLKRCRFKMLEIHSNFFDSLNQSN</sequence>
<evidence type="ECO:0000313" key="2">
    <source>
        <dbReference type="Proteomes" id="UP001151699"/>
    </source>
</evidence>
<dbReference type="AlphaFoldDB" id="A0A9Q0MT00"/>
<dbReference type="Proteomes" id="UP001151699">
    <property type="component" value="Chromosome X"/>
</dbReference>
<gene>
    <name evidence="1" type="ORF">Bhyg_10163</name>
</gene>
<protein>
    <submittedName>
        <fullName evidence="1">Uncharacterized protein</fullName>
    </submittedName>
</protein>
<accession>A0A9Q0MT00</accession>
<reference evidence="1" key="1">
    <citation type="submission" date="2022-07" db="EMBL/GenBank/DDBJ databases">
        <authorList>
            <person name="Trinca V."/>
            <person name="Uliana J.V.C."/>
            <person name="Torres T.T."/>
            <person name="Ward R.J."/>
            <person name="Monesi N."/>
        </authorList>
    </citation>
    <scope>NUCLEOTIDE SEQUENCE</scope>
    <source>
        <strain evidence="1">HSMRA1968</strain>
        <tissue evidence="1">Whole embryos</tissue>
    </source>
</reference>
<evidence type="ECO:0000313" key="1">
    <source>
        <dbReference type="EMBL" id="KAJ6637433.1"/>
    </source>
</evidence>
<proteinExistence type="predicted"/>
<keyword evidence="2" id="KW-1185">Reference proteome</keyword>